<feature type="active site" description="Charge relay system" evidence="6 7">
    <location>
        <position position="23"/>
    </location>
</feature>
<comment type="similarity">
    <text evidence="1 7 8">Belongs to the peptidase S8 family.</text>
</comment>
<dbReference type="GeneID" id="19399438"/>
<evidence type="ECO:0000256" key="6">
    <source>
        <dbReference type="PIRSR" id="PIRSR615500-1"/>
    </source>
</evidence>
<dbReference type="PROSITE" id="PS51892">
    <property type="entry name" value="SUBTILASE"/>
    <property type="match status" value="1"/>
</dbReference>
<dbReference type="GO" id="GO:0006508">
    <property type="term" value="P:proteolysis"/>
    <property type="evidence" value="ECO:0007669"/>
    <property type="project" value="UniProtKB-KW"/>
</dbReference>
<dbReference type="PRINTS" id="PR00723">
    <property type="entry name" value="SUBTILISIN"/>
</dbReference>
<dbReference type="InterPro" id="IPR034187">
    <property type="entry name" value="Peptidases_S8_5"/>
</dbReference>
<evidence type="ECO:0000256" key="4">
    <source>
        <dbReference type="ARBA" id="ARBA00022801"/>
    </source>
</evidence>
<evidence type="ECO:0000313" key="12">
    <source>
        <dbReference type="Proteomes" id="UP000016935"/>
    </source>
</evidence>
<evidence type="ECO:0000256" key="1">
    <source>
        <dbReference type="ARBA" id="ARBA00011073"/>
    </source>
</evidence>
<evidence type="ECO:0000259" key="10">
    <source>
        <dbReference type="Pfam" id="PF06280"/>
    </source>
</evidence>
<feature type="active site" description="Charge relay system" evidence="6 7">
    <location>
        <position position="74"/>
    </location>
</feature>
<evidence type="ECO:0000256" key="8">
    <source>
        <dbReference type="RuleBase" id="RU003355"/>
    </source>
</evidence>
<proteinExistence type="inferred from homology"/>
<organism evidence="11 12">
    <name type="scientific">Exserohilum turcicum (strain 28A)</name>
    <name type="common">Northern leaf blight fungus</name>
    <name type="synonym">Setosphaeria turcica</name>
    <dbReference type="NCBI Taxonomy" id="671987"/>
    <lineage>
        <taxon>Eukaryota</taxon>
        <taxon>Fungi</taxon>
        <taxon>Dikarya</taxon>
        <taxon>Ascomycota</taxon>
        <taxon>Pezizomycotina</taxon>
        <taxon>Dothideomycetes</taxon>
        <taxon>Pleosporomycetidae</taxon>
        <taxon>Pleosporales</taxon>
        <taxon>Pleosporineae</taxon>
        <taxon>Pleosporaceae</taxon>
        <taxon>Exserohilum</taxon>
    </lineage>
</organism>
<gene>
    <name evidence="11" type="ORF">SETTUDRAFT_165339</name>
</gene>
<dbReference type="PANTHER" id="PTHR43806:SF66">
    <property type="entry name" value="SERIN ENDOPEPTIDASE"/>
    <property type="match status" value="1"/>
</dbReference>
<dbReference type="Pfam" id="PF00082">
    <property type="entry name" value="Peptidase_S8"/>
    <property type="match status" value="1"/>
</dbReference>
<dbReference type="InterPro" id="IPR023827">
    <property type="entry name" value="Peptidase_S8_Asp-AS"/>
</dbReference>
<evidence type="ECO:0000256" key="3">
    <source>
        <dbReference type="ARBA" id="ARBA00022729"/>
    </source>
</evidence>
<feature type="active site" description="Charge relay system" evidence="6 7">
    <location>
        <position position="403"/>
    </location>
</feature>
<name>R0K3N9_EXST2</name>
<dbReference type="PROSITE" id="PS00138">
    <property type="entry name" value="SUBTILASE_SER"/>
    <property type="match status" value="1"/>
</dbReference>
<dbReference type="Pfam" id="PF06280">
    <property type="entry name" value="fn3_5"/>
    <property type="match status" value="1"/>
</dbReference>
<dbReference type="Proteomes" id="UP000016935">
    <property type="component" value="Unassembled WGS sequence"/>
</dbReference>
<evidence type="ECO:0000313" key="11">
    <source>
        <dbReference type="EMBL" id="EOA82987.1"/>
    </source>
</evidence>
<dbReference type="InterPro" id="IPR050131">
    <property type="entry name" value="Peptidase_S8_subtilisin-like"/>
</dbReference>
<evidence type="ECO:0008006" key="13">
    <source>
        <dbReference type="Google" id="ProtNLM"/>
    </source>
</evidence>
<evidence type="ECO:0000256" key="2">
    <source>
        <dbReference type="ARBA" id="ARBA00022670"/>
    </source>
</evidence>
<evidence type="ECO:0000256" key="5">
    <source>
        <dbReference type="ARBA" id="ARBA00022825"/>
    </source>
</evidence>
<dbReference type="eggNOG" id="KOG4266">
    <property type="taxonomic scope" value="Eukaryota"/>
</dbReference>
<dbReference type="AlphaFoldDB" id="R0K3N9"/>
<dbReference type="InterPro" id="IPR015500">
    <property type="entry name" value="Peptidase_S8_subtilisin-rel"/>
</dbReference>
<keyword evidence="5 7" id="KW-0720">Serine protease</keyword>
<accession>R0K3N9</accession>
<evidence type="ECO:0000259" key="9">
    <source>
        <dbReference type="Pfam" id="PF00082"/>
    </source>
</evidence>
<evidence type="ECO:0000256" key="7">
    <source>
        <dbReference type="PROSITE-ProRule" id="PRU01240"/>
    </source>
</evidence>
<dbReference type="PROSITE" id="PS00136">
    <property type="entry name" value="SUBTILASE_ASP"/>
    <property type="match status" value="1"/>
</dbReference>
<protein>
    <recommendedName>
        <fullName evidence="13">Subtilisin</fullName>
    </recommendedName>
</protein>
<keyword evidence="3" id="KW-0732">Signal</keyword>
<dbReference type="OrthoDB" id="10256524at2759"/>
<dbReference type="Gene3D" id="3.40.50.200">
    <property type="entry name" value="Peptidase S8/S53 domain"/>
    <property type="match status" value="2"/>
</dbReference>
<dbReference type="EMBL" id="KB908844">
    <property type="protein sequence ID" value="EOA82987.1"/>
    <property type="molecule type" value="Genomic_DNA"/>
</dbReference>
<dbReference type="InterPro" id="IPR000209">
    <property type="entry name" value="Peptidase_S8/S53_dom"/>
</dbReference>
<keyword evidence="4 7" id="KW-0378">Hydrolase</keyword>
<reference evidence="11 12" key="2">
    <citation type="journal article" date="2013" name="PLoS Genet.">
        <title>Comparative genome structure, secondary metabolite, and effector coding capacity across Cochliobolus pathogens.</title>
        <authorList>
            <person name="Condon B.J."/>
            <person name="Leng Y."/>
            <person name="Wu D."/>
            <person name="Bushley K.E."/>
            <person name="Ohm R.A."/>
            <person name="Otillar R."/>
            <person name="Martin J."/>
            <person name="Schackwitz W."/>
            <person name="Grimwood J."/>
            <person name="MohdZainudin N."/>
            <person name="Xue C."/>
            <person name="Wang R."/>
            <person name="Manning V.A."/>
            <person name="Dhillon B."/>
            <person name="Tu Z.J."/>
            <person name="Steffenson B.J."/>
            <person name="Salamov A."/>
            <person name="Sun H."/>
            <person name="Lowry S."/>
            <person name="LaButti K."/>
            <person name="Han J."/>
            <person name="Copeland A."/>
            <person name="Lindquist E."/>
            <person name="Barry K."/>
            <person name="Schmutz J."/>
            <person name="Baker S.E."/>
            <person name="Ciuffetti L.M."/>
            <person name="Grigoriev I.V."/>
            <person name="Zhong S."/>
            <person name="Turgeon B.G."/>
        </authorList>
    </citation>
    <scope>NUCLEOTIDE SEQUENCE [LARGE SCALE GENOMIC DNA]</scope>
    <source>
        <strain evidence="12">28A</strain>
    </source>
</reference>
<feature type="domain" description="Peptidase S8/S53" evidence="9">
    <location>
        <begin position="14"/>
        <end position="437"/>
    </location>
</feature>
<dbReference type="STRING" id="671987.R0K3N9"/>
<dbReference type="PROSITE" id="PS00137">
    <property type="entry name" value="SUBTILASE_HIS"/>
    <property type="match status" value="1"/>
</dbReference>
<reference evidence="11 12" key="1">
    <citation type="journal article" date="2012" name="PLoS Pathog.">
        <title>Diverse lifestyles and strategies of plant pathogenesis encoded in the genomes of eighteen Dothideomycetes fungi.</title>
        <authorList>
            <person name="Ohm R.A."/>
            <person name="Feau N."/>
            <person name="Henrissat B."/>
            <person name="Schoch C.L."/>
            <person name="Horwitz B.A."/>
            <person name="Barry K.W."/>
            <person name="Condon B.J."/>
            <person name="Copeland A.C."/>
            <person name="Dhillon B."/>
            <person name="Glaser F."/>
            <person name="Hesse C.N."/>
            <person name="Kosti I."/>
            <person name="LaButti K."/>
            <person name="Lindquist E.A."/>
            <person name="Lucas S."/>
            <person name="Salamov A.A."/>
            <person name="Bradshaw R.E."/>
            <person name="Ciuffetti L."/>
            <person name="Hamelin R.C."/>
            <person name="Kema G.H.J."/>
            <person name="Lawrence C."/>
            <person name="Scott J.A."/>
            <person name="Spatafora J.W."/>
            <person name="Turgeon B.G."/>
            <person name="de Wit P.J.G.M."/>
            <person name="Zhong S."/>
            <person name="Goodwin S.B."/>
            <person name="Grigoriev I.V."/>
        </authorList>
    </citation>
    <scope>NUCLEOTIDE SEQUENCE [LARGE SCALE GENOMIC DNA]</scope>
    <source>
        <strain evidence="12">28A</strain>
    </source>
</reference>
<feature type="domain" description="C5a peptidase/Subtilisin-like protease SBT2-like Fn3-like" evidence="10">
    <location>
        <begin position="482"/>
        <end position="586"/>
    </location>
</feature>
<dbReference type="PANTHER" id="PTHR43806">
    <property type="entry name" value="PEPTIDASE S8"/>
    <property type="match status" value="1"/>
</dbReference>
<dbReference type="RefSeq" id="XP_008029961.1">
    <property type="nucleotide sequence ID" value="XM_008031770.1"/>
</dbReference>
<dbReference type="GO" id="GO:0004252">
    <property type="term" value="F:serine-type endopeptidase activity"/>
    <property type="evidence" value="ECO:0007669"/>
    <property type="project" value="UniProtKB-UniRule"/>
</dbReference>
<dbReference type="InterPro" id="IPR010435">
    <property type="entry name" value="C5a/SBT2-like_Fn3"/>
</dbReference>
<dbReference type="GO" id="GO:0016020">
    <property type="term" value="C:membrane"/>
    <property type="evidence" value="ECO:0007669"/>
    <property type="project" value="InterPro"/>
</dbReference>
<dbReference type="InterPro" id="IPR022398">
    <property type="entry name" value="Peptidase_S8_His-AS"/>
</dbReference>
<keyword evidence="2 7" id="KW-0645">Protease</keyword>
<dbReference type="SUPFAM" id="SSF52743">
    <property type="entry name" value="Subtilisin-like"/>
    <property type="match status" value="1"/>
</dbReference>
<sequence length="738" mass="78954">MTQVDRLHAENVTGRGYRIAIVDSGVDYTHPALGGCFGPGCLVEIGYDFVGDNYIVGKNEPQPDDDPMDSCEGHGTHVAGSIAAQLKDNKYAFTGSAPGAKLGAYRMWGCSATSTTEIEVMAFGRAVEDGADIISYSNGRGSSWAHDVRAVLVSRIVDSGIPVVVSEGNDGFHGLFYASTPAAGSSVTGVGAVSNTMFPAFLEQGSYTTSANATTNGTHEFGFLMGVPEFAADTTLPLWSVGDACKPLPDDTPDLSQRIVLVESKDPQATKCYSQDQGANIAAKGGQFMLYYEQSNLTMRDEPYVYADGIKGAARVVPHVAEQWLSLLSQGATVSVTIPANGSQTRLEELENNERGGYVAGRLSSWGPSWELSMTPQVVSPGENILSTFPTAMGSYRVMTGTSMATPLVSGIYAMLGEVYGKLEPKRLRRLLTHTSKPLAWYDGKTAHPDILAPVPQQGAGLVQAWNAAHTTLEIDIDNLMLNDTDHFVGSHTFSVVNTGSADEVLELKHRKAVTMYTMDPTDSVLHTGSFPNAIVESWATVSFSSDRINVPAGQSVKVTVDIAPPTGLNATLLPVYSGFIALGDKLVLPYLGVVGSMRNITVLTPDNTYLAQGYAPAPANASYTIARPNPSNPPGMDDGDTMATPNVYMNPVVGSPLIRVEVLQGDKVLGPLAGFPQTYVPRSEVRAFFNGLLADGSVLDEGSYRMRVKALHIFGEKDREDDWDTVYSATFTVKYRT</sequence>
<dbReference type="HOGENOM" id="CLU_003559_3_1_1"/>
<dbReference type="InterPro" id="IPR036852">
    <property type="entry name" value="Peptidase_S8/S53_dom_sf"/>
</dbReference>
<dbReference type="CDD" id="cd07489">
    <property type="entry name" value="Peptidases_S8_5"/>
    <property type="match status" value="1"/>
</dbReference>
<keyword evidence="12" id="KW-1185">Reference proteome</keyword>
<dbReference type="InterPro" id="IPR023828">
    <property type="entry name" value="Peptidase_S8_Ser-AS"/>
</dbReference>